<accession>A0AAQ1JTA6</accession>
<dbReference type="Gene3D" id="3.90.850.10">
    <property type="entry name" value="Fumarylacetoacetase-like, C-terminal domain"/>
    <property type="match status" value="1"/>
</dbReference>
<name>A0AAQ1JTA6_9BURK</name>
<evidence type="ECO:0000256" key="2">
    <source>
        <dbReference type="ARBA" id="ARBA00010211"/>
    </source>
</evidence>
<comment type="similarity">
    <text evidence="2">Belongs to the FAH family.</text>
</comment>
<gene>
    <name evidence="6" type="ORF">SAMN05216550_104266</name>
</gene>
<dbReference type="Pfam" id="PF01557">
    <property type="entry name" value="FAA_hydrolase"/>
    <property type="match status" value="1"/>
</dbReference>
<dbReference type="PANTHER" id="PTHR42796:SF4">
    <property type="entry name" value="FUMARYLACETOACETATE HYDROLASE DOMAIN-CONTAINING PROTEIN 2A"/>
    <property type="match status" value="1"/>
</dbReference>
<dbReference type="InterPro" id="IPR036663">
    <property type="entry name" value="Fumarylacetoacetase_C_sf"/>
</dbReference>
<feature type="domain" description="Fumarylacetoacetase-like C-terminal" evidence="5">
    <location>
        <begin position="72"/>
        <end position="277"/>
    </location>
</feature>
<comment type="cofactor">
    <cofactor evidence="1">
        <name>Mg(2+)</name>
        <dbReference type="ChEBI" id="CHEBI:18420"/>
    </cofactor>
</comment>
<dbReference type="GO" id="GO:0019752">
    <property type="term" value="P:carboxylic acid metabolic process"/>
    <property type="evidence" value="ECO:0007669"/>
    <property type="project" value="UniProtKB-ARBA"/>
</dbReference>
<dbReference type="PANTHER" id="PTHR42796">
    <property type="entry name" value="FUMARYLACETOACETATE HYDROLASE DOMAIN-CONTAINING PROTEIN 2A-RELATED"/>
    <property type="match status" value="1"/>
</dbReference>
<dbReference type="GO" id="GO:0046872">
    <property type="term" value="F:metal ion binding"/>
    <property type="evidence" value="ECO:0007669"/>
    <property type="project" value="UniProtKB-KW"/>
</dbReference>
<comment type="caution">
    <text evidence="6">The sequence shown here is derived from an EMBL/GenBank/DDBJ whole genome shotgun (WGS) entry which is preliminary data.</text>
</comment>
<dbReference type="InterPro" id="IPR011234">
    <property type="entry name" value="Fumarylacetoacetase-like_C"/>
</dbReference>
<sequence>MKLVRWGSKGSEKPGALDRDGRVRDLSSVLPDLAGAALSSASLAGLGSLDLHSLPLAPANARLGPCVGQVGKIICVGLNYSDHAAESNLPVPSEPVLFFKATSSIVGPNDDVVIPPGAQKVDWEVELGVVIGEEARYVSRERALDYVAGYCVVNDVSERAWQIERGGQWDKGKSADTFAPLGPWLVTRDDIPDPQALDMWLDVDGKRYQQGNTRTMIFDVATVVSYISHFMSLQPGDVISTGTPPGVGMGQKPAPVYLRAGQVMRLGVEGLGEQQQRTVASTAQASAFTR</sequence>
<keyword evidence="6" id="KW-0456">Lyase</keyword>
<dbReference type="AlphaFoldDB" id="A0AAQ1JTA6"/>
<keyword evidence="4 6" id="KW-0378">Hydrolase</keyword>
<dbReference type="GO" id="GO:0016853">
    <property type="term" value="F:isomerase activity"/>
    <property type="evidence" value="ECO:0007669"/>
    <property type="project" value="UniProtKB-ARBA"/>
</dbReference>
<dbReference type="SUPFAM" id="SSF56529">
    <property type="entry name" value="FAH"/>
    <property type="match status" value="1"/>
</dbReference>
<dbReference type="RefSeq" id="WP_074982496.1">
    <property type="nucleotide sequence ID" value="NZ_CADFGN010000007.1"/>
</dbReference>
<dbReference type="GO" id="GO:0016829">
    <property type="term" value="F:lyase activity"/>
    <property type="evidence" value="ECO:0007669"/>
    <property type="project" value="UniProtKB-KW"/>
</dbReference>
<evidence type="ECO:0000256" key="4">
    <source>
        <dbReference type="ARBA" id="ARBA00022801"/>
    </source>
</evidence>
<evidence type="ECO:0000256" key="1">
    <source>
        <dbReference type="ARBA" id="ARBA00001946"/>
    </source>
</evidence>
<evidence type="ECO:0000313" key="7">
    <source>
        <dbReference type="Proteomes" id="UP000183529"/>
    </source>
</evidence>
<proteinExistence type="inferred from homology"/>
<evidence type="ECO:0000313" key="6">
    <source>
        <dbReference type="EMBL" id="SEJ38929.1"/>
    </source>
</evidence>
<reference evidence="6 7" key="1">
    <citation type="submission" date="2016-10" db="EMBL/GenBank/DDBJ databases">
        <authorList>
            <person name="Varghese N."/>
            <person name="Submissions S."/>
        </authorList>
    </citation>
    <scope>NUCLEOTIDE SEQUENCE [LARGE SCALE GENOMIC DNA]</scope>
    <source>
        <strain evidence="6 7">LMG 22274</strain>
    </source>
</reference>
<evidence type="ECO:0000256" key="3">
    <source>
        <dbReference type="ARBA" id="ARBA00022723"/>
    </source>
</evidence>
<dbReference type="FunFam" id="3.90.850.10:FF:000002">
    <property type="entry name" value="2-hydroxyhepta-2,4-diene-1,7-dioate isomerase"/>
    <property type="match status" value="1"/>
</dbReference>
<protein>
    <submittedName>
        <fullName evidence="6">Ureidoglycolate lyase/2,4-diketo-3-deoxy-L-fuconate hydrolase</fullName>
    </submittedName>
</protein>
<dbReference type="GO" id="GO:0016787">
    <property type="term" value="F:hydrolase activity"/>
    <property type="evidence" value="ECO:0007669"/>
    <property type="project" value="UniProtKB-KW"/>
</dbReference>
<keyword evidence="3" id="KW-0479">Metal-binding</keyword>
<organism evidence="6 7">
    <name type="scientific">Paraburkholderia tropica</name>
    <dbReference type="NCBI Taxonomy" id="92647"/>
    <lineage>
        <taxon>Bacteria</taxon>
        <taxon>Pseudomonadati</taxon>
        <taxon>Pseudomonadota</taxon>
        <taxon>Betaproteobacteria</taxon>
        <taxon>Burkholderiales</taxon>
        <taxon>Burkholderiaceae</taxon>
        <taxon>Paraburkholderia</taxon>
    </lineage>
</organism>
<dbReference type="Proteomes" id="UP000183529">
    <property type="component" value="Unassembled WGS sequence"/>
</dbReference>
<dbReference type="EMBL" id="FNZM01000004">
    <property type="protein sequence ID" value="SEJ38929.1"/>
    <property type="molecule type" value="Genomic_DNA"/>
</dbReference>
<dbReference type="InterPro" id="IPR051121">
    <property type="entry name" value="FAH"/>
</dbReference>
<evidence type="ECO:0000259" key="5">
    <source>
        <dbReference type="Pfam" id="PF01557"/>
    </source>
</evidence>